<evidence type="ECO:0008006" key="3">
    <source>
        <dbReference type="Google" id="ProtNLM"/>
    </source>
</evidence>
<sequence>MEYEEVKALREAWGDKDCDHPGFTDEILFGSKTGDFVCIQCGKSFTKRERDSMNRAGVHPKLTQLTEQNRILKERIDIINTRKSKFESMAAEVGGHTLLDSLLLQQQGVIALLDEMIESTESS</sequence>
<gene>
    <name evidence="1" type="ORF">Q8A57_10985</name>
</gene>
<name>A0AAW8B9N7_9GAMM</name>
<evidence type="ECO:0000313" key="1">
    <source>
        <dbReference type="EMBL" id="MDP1521494.1"/>
    </source>
</evidence>
<accession>A0AAW8B9N7</accession>
<comment type="caution">
    <text evidence="1">The sequence shown here is derived from an EMBL/GenBank/DDBJ whole genome shotgun (WGS) entry which is preliminary data.</text>
</comment>
<dbReference type="AlphaFoldDB" id="A0AAW8B9N7"/>
<dbReference type="Proteomes" id="UP001178354">
    <property type="component" value="Unassembled WGS sequence"/>
</dbReference>
<organism evidence="1 2">
    <name type="scientific">Porticoccus litoralis</name>
    <dbReference type="NCBI Taxonomy" id="434086"/>
    <lineage>
        <taxon>Bacteria</taxon>
        <taxon>Pseudomonadati</taxon>
        <taxon>Pseudomonadota</taxon>
        <taxon>Gammaproteobacteria</taxon>
        <taxon>Cellvibrionales</taxon>
        <taxon>Porticoccaceae</taxon>
        <taxon>Porticoccus</taxon>
    </lineage>
</organism>
<reference evidence="1" key="1">
    <citation type="journal article" date="2010" name="Int. J. Syst. Evol. Microbiol.">
        <title>Porticoccus litoralis gen. nov., sp. nov., a gammaproteobacterium isolated from the Yellow Sea.</title>
        <authorList>
            <person name="Oh H.M."/>
            <person name="Kim H."/>
            <person name="Kim K.M."/>
            <person name="Min G.S."/>
            <person name="Cho J.C."/>
        </authorList>
    </citation>
    <scope>NUCLEOTIDE SEQUENCE</scope>
    <source>
        <strain evidence="1">DSM 25064</strain>
    </source>
</reference>
<dbReference type="EMBL" id="JAUUUU010000007">
    <property type="protein sequence ID" value="MDP1521494.1"/>
    <property type="molecule type" value="Genomic_DNA"/>
</dbReference>
<protein>
    <recommendedName>
        <fullName evidence="3">C2H2-type domain-containing protein</fullName>
    </recommendedName>
</protein>
<evidence type="ECO:0000313" key="2">
    <source>
        <dbReference type="Proteomes" id="UP001178354"/>
    </source>
</evidence>
<dbReference type="RefSeq" id="WP_305171156.1">
    <property type="nucleotide sequence ID" value="NZ_JAUUUU010000007.1"/>
</dbReference>
<proteinExistence type="predicted"/>
<reference evidence="1" key="2">
    <citation type="submission" date="2023-08" db="EMBL/GenBank/DDBJ databases">
        <authorList>
            <person name="Luo J."/>
        </authorList>
    </citation>
    <scope>NUCLEOTIDE SEQUENCE</scope>
    <source>
        <strain evidence="1">DSM 25064</strain>
    </source>
</reference>
<keyword evidence="2" id="KW-1185">Reference proteome</keyword>